<keyword evidence="3" id="KW-1185">Reference proteome</keyword>
<dbReference type="Gramene" id="OQU81920">
    <property type="protein sequence ID" value="OQU81920"/>
    <property type="gene ID" value="SORBI_3006G141100"/>
</dbReference>
<evidence type="ECO:0000313" key="3">
    <source>
        <dbReference type="Proteomes" id="UP000000768"/>
    </source>
</evidence>
<feature type="domain" description="F-box" evidence="1">
    <location>
        <begin position="290"/>
        <end position="336"/>
    </location>
</feature>
<accession>A0A1Z5RDT9</accession>
<name>A0A1Z5RDT9_SORBI</name>
<dbReference type="EMBL" id="CM000765">
    <property type="protein sequence ID" value="OQU81920.1"/>
    <property type="molecule type" value="Genomic_DNA"/>
</dbReference>
<reference evidence="2 3" key="1">
    <citation type="journal article" date="2009" name="Nature">
        <title>The Sorghum bicolor genome and the diversification of grasses.</title>
        <authorList>
            <person name="Paterson A.H."/>
            <person name="Bowers J.E."/>
            <person name="Bruggmann R."/>
            <person name="Dubchak I."/>
            <person name="Grimwood J."/>
            <person name="Gundlach H."/>
            <person name="Haberer G."/>
            <person name="Hellsten U."/>
            <person name="Mitros T."/>
            <person name="Poliakov A."/>
            <person name="Schmutz J."/>
            <person name="Spannagl M."/>
            <person name="Tang H."/>
            <person name="Wang X."/>
            <person name="Wicker T."/>
            <person name="Bharti A.K."/>
            <person name="Chapman J."/>
            <person name="Feltus F.A."/>
            <person name="Gowik U."/>
            <person name="Grigoriev I.V."/>
            <person name="Lyons E."/>
            <person name="Maher C.A."/>
            <person name="Martis M."/>
            <person name="Narechania A."/>
            <person name="Otillar R.P."/>
            <person name="Penning B.W."/>
            <person name="Salamov A.A."/>
            <person name="Wang Y."/>
            <person name="Zhang L."/>
            <person name="Carpita N.C."/>
            <person name="Freeling M."/>
            <person name="Gingle A.R."/>
            <person name="Hash C.T."/>
            <person name="Keller B."/>
            <person name="Klein P."/>
            <person name="Kresovich S."/>
            <person name="McCann M.C."/>
            <person name="Ming R."/>
            <person name="Peterson D.G."/>
            <person name="Mehboob-ur-Rahman"/>
            <person name="Ware D."/>
            <person name="Westhoff P."/>
            <person name="Mayer K.F."/>
            <person name="Messing J."/>
            <person name="Rokhsar D.S."/>
        </authorList>
    </citation>
    <scope>NUCLEOTIDE SEQUENCE [LARGE SCALE GENOMIC DNA]</scope>
    <source>
        <strain evidence="3">cv. BTx623</strain>
    </source>
</reference>
<dbReference type="PANTHER" id="PTHR44586">
    <property type="entry name" value="F-BOX DOMAIN CONTAINING PROTEIN, EXPRESSED"/>
    <property type="match status" value="1"/>
</dbReference>
<dbReference type="AlphaFoldDB" id="A0A1Z5RDT9"/>
<sequence>MAEQLGFRCFMPLNELCDPSSGMVKAEVGVHRLVDQWEYDSRWEMGHVCTRNGLDSSCMESLDLTSYLRNACFGLHDIANKFQHSDSSLVTKYFTEPGWVTYRSFLQHDVQGLTRAMCEKFEDKAKLWEVSNNAQNAPMLFMVVKLGLDFWPLPPEKSRGVFLLYVKLYKPQKEELCFAGGLLIKVSQKPSEALRKLNKMAGFMTYEHIVEFTCGVFLSHEPTHGMFSNLQRCKYSFRSNSSFKGYDFSPTDASCISCITILWNLAIRPKNLCSFRNNGYLKPPLLEVVAGKFAELPQEILMEIFDLLETPDLVRAGSVCCSWNSAYTSTCSFRRYKWPQTPCLIYTSESAGDNVAFIYSLEEKRAYKLTLPEPPIHRRYLIGSSNGWLITADERSEMHLVNPITSEQVSLPSVITIEQVTPIFDDNGAICKYQYSRHTADSVVGPPSTYSLSTLRDHLFHKALLFFTTSAGSYIVVLIHSPLGQLSFARSGDEKWTWLPPHSNFEDCIYKDGLLYAVTLLGQIITFDLSGTVVTTKIIMDRKDSYGVERVYIVQDPLGDLLLVRRPEVFWIKEASTVHGHGHSHAIFENISWRIAIFKVCLASRKLVRINSLDDHVLFLGHSESLCLSAEDYPQVKPNHVYVTDDSMSVSIKCKLRRRLVIGMFNLETKIMDEIVSPQPWSNCMAPLLMIPNPRKMFLALITKH</sequence>
<gene>
    <name evidence="2" type="ORF">SORBI_3006G141100</name>
</gene>
<dbReference type="Gene3D" id="3.10.20.90">
    <property type="entry name" value="Phosphatidylinositol 3-kinase Catalytic Subunit, Chain A, domain 1"/>
    <property type="match status" value="1"/>
</dbReference>
<dbReference type="InterPro" id="IPR001810">
    <property type="entry name" value="F-box_dom"/>
</dbReference>
<dbReference type="PANTHER" id="PTHR44586:SF14">
    <property type="entry name" value="F-BOX DOMAIN CONTAINING PROTEIN, EXPRESSED"/>
    <property type="match status" value="1"/>
</dbReference>
<dbReference type="Pfam" id="PF03478">
    <property type="entry name" value="Beta-prop_KIB1-4"/>
    <property type="match status" value="1"/>
</dbReference>
<evidence type="ECO:0000259" key="1">
    <source>
        <dbReference type="PROSITE" id="PS50181"/>
    </source>
</evidence>
<dbReference type="SMART" id="SM00256">
    <property type="entry name" value="FBOX"/>
    <property type="match status" value="1"/>
</dbReference>
<dbReference type="Gene3D" id="1.20.1280.50">
    <property type="match status" value="1"/>
</dbReference>
<proteinExistence type="predicted"/>
<dbReference type="Proteomes" id="UP000000768">
    <property type="component" value="Chromosome 6"/>
</dbReference>
<protein>
    <recommendedName>
        <fullName evidence="1">F-box domain-containing protein</fullName>
    </recommendedName>
</protein>
<dbReference type="PROSITE" id="PS50181">
    <property type="entry name" value="FBOX"/>
    <property type="match status" value="1"/>
</dbReference>
<dbReference type="Pfam" id="PF12937">
    <property type="entry name" value="F-box-like"/>
    <property type="match status" value="1"/>
</dbReference>
<dbReference type="InterPro" id="IPR036047">
    <property type="entry name" value="F-box-like_dom_sf"/>
</dbReference>
<dbReference type="FunCoup" id="A0A1Z5RDT9">
    <property type="interactions" value="2007"/>
</dbReference>
<evidence type="ECO:0000313" key="2">
    <source>
        <dbReference type="EMBL" id="OQU81920.1"/>
    </source>
</evidence>
<dbReference type="CDD" id="cd09917">
    <property type="entry name" value="F-box_SF"/>
    <property type="match status" value="1"/>
</dbReference>
<dbReference type="InParanoid" id="A0A1Z5RDT9"/>
<dbReference type="SUPFAM" id="SSF81383">
    <property type="entry name" value="F-box domain"/>
    <property type="match status" value="1"/>
</dbReference>
<dbReference type="ExpressionAtlas" id="A0A1Z5RDT9">
    <property type="expression patterns" value="baseline"/>
</dbReference>
<dbReference type="eggNOG" id="ENOG502QS0H">
    <property type="taxonomic scope" value="Eukaryota"/>
</dbReference>
<dbReference type="STRING" id="4558.A0A1Z5RDT9"/>
<organism evidence="2 3">
    <name type="scientific">Sorghum bicolor</name>
    <name type="common">Sorghum</name>
    <name type="synonym">Sorghum vulgare</name>
    <dbReference type="NCBI Taxonomy" id="4558"/>
    <lineage>
        <taxon>Eukaryota</taxon>
        <taxon>Viridiplantae</taxon>
        <taxon>Streptophyta</taxon>
        <taxon>Embryophyta</taxon>
        <taxon>Tracheophyta</taxon>
        <taxon>Spermatophyta</taxon>
        <taxon>Magnoliopsida</taxon>
        <taxon>Liliopsida</taxon>
        <taxon>Poales</taxon>
        <taxon>Poaceae</taxon>
        <taxon>PACMAD clade</taxon>
        <taxon>Panicoideae</taxon>
        <taxon>Andropogonodae</taxon>
        <taxon>Andropogoneae</taxon>
        <taxon>Sorghinae</taxon>
        <taxon>Sorghum</taxon>
    </lineage>
</organism>
<dbReference type="InterPro" id="IPR005174">
    <property type="entry name" value="KIB1-4_b-propeller"/>
</dbReference>
<reference evidence="3" key="2">
    <citation type="journal article" date="2018" name="Plant J.">
        <title>The Sorghum bicolor reference genome: improved assembly, gene annotations, a transcriptome atlas, and signatures of genome organization.</title>
        <authorList>
            <person name="McCormick R.F."/>
            <person name="Truong S.K."/>
            <person name="Sreedasyam A."/>
            <person name="Jenkins J."/>
            <person name="Shu S."/>
            <person name="Sims D."/>
            <person name="Kennedy M."/>
            <person name="Amirebrahimi M."/>
            <person name="Weers B.D."/>
            <person name="McKinley B."/>
            <person name="Mattison A."/>
            <person name="Morishige D.T."/>
            <person name="Grimwood J."/>
            <person name="Schmutz J."/>
            <person name="Mullet J.E."/>
        </authorList>
    </citation>
    <scope>NUCLEOTIDE SEQUENCE [LARGE SCALE GENOMIC DNA]</scope>
    <source>
        <strain evidence="3">cv. BTx623</strain>
    </source>
</reference>